<organism evidence="13 14">
    <name type="scientific">Dongia soli</name>
    <dbReference type="NCBI Taxonomy" id="600628"/>
    <lineage>
        <taxon>Bacteria</taxon>
        <taxon>Pseudomonadati</taxon>
        <taxon>Pseudomonadota</taxon>
        <taxon>Alphaproteobacteria</taxon>
        <taxon>Rhodospirillales</taxon>
        <taxon>Dongiaceae</taxon>
        <taxon>Dongia</taxon>
    </lineage>
</organism>
<keyword evidence="4 10" id="KW-0812">Transmembrane</keyword>
<evidence type="ECO:0000256" key="7">
    <source>
        <dbReference type="ARBA" id="ARBA00023004"/>
    </source>
</evidence>
<accession>A0ABU5ECY4</accession>
<dbReference type="InterPro" id="IPR002326">
    <property type="entry name" value="Cyt_c1"/>
</dbReference>
<evidence type="ECO:0000256" key="4">
    <source>
        <dbReference type="ARBA" id="ARBA00022692"/>
    </source>
</evidence>
<protein>
    <recommendedName>
        <fullName evidence="2">Cytochrome c1</fullName>
    </recommendedName>
</protein>
<dbReference type="PANTHER" id="PTHR10266">
    <property type="entry name" value="CYTOCHROME C1"/>
    <property type="match status" value="1"/>
</dbReference>
<evidence type="ECO:0000256" key="3">
    <source>
        <dbReference type="ARBA" id="ARBA00022617"/>
    </source>
</evidence>
<name>A0ABU5ECY4_9PROT</name>
<feature type="signal peptide" evidence="11">
    <location>
        <begin position="1"/>
        <end position="24"/>
    </location>
</feature>
<keyword evidence="14" id="KW-1185">Reference proteome</keyword>
<dbReference type="RefSeq" id="WP_320508970.1">
    <property type="nucleotide sequence ID" value="NZ_JAXCLW010000003.1"/>
</dbReference>
<evidence type="ECO:0000313" key="13">
    <source>
        <dbReference type="EMBL" id="MDY0883905.1"/>
    </source>
</evidence>
<dbReference type="Gene3D" id="1.10.760.10">
    <property type="entry name" value="Cytochrome c-like domain"/>
    <property type="match status" value="1"/>
</dbReference>
<dbReference type="InterPro" id="IPR009056">
    <property type="entry name" value="Cyt_c-like_dom"/>
</dbReference>
<evidence type="ECO:0000256" key="10">
    <source>
        <dbReference type="SAM" id="Phobius"/>
    </source>
</evidence>
<comment type="subcellular location">
    <subcellularLocation>
        <location evidence="1">Membrane</location>
    </subcellularLocation>
</comment>
<dbReference type="PROSITE" id="PS51007">
    <property type="entry name" value="CYTC"/>
    <property type="match status" value="1"/>
</dbReference>
<dbReference type="PRINTS" id="PR00603">
    <property type="entry name" value="CYTOCHROMEC1"/>
</dbReference>
<keyword evidence="8 10" id="KW-0472">Membrane</keyword>
<keyword evidence="6 10" id="KW-1133">Transmembrane helix</keyword>
<evidence type="ECO:0000256" key="1">
    <source>
        <dbReference type="ARBA" id="ARBA00004370"/>
    </source>
</evidence>
<feature type="domain" description="Cytochrome c" evidence="12">
    <location>
        <begin position="50"/>
        <end position="228"/>
    </location>
</feature>
<dbReference type="InterPro" id="IPR036909">
    <property type="entry name" value="Cyt_c-like_dom_sf"/>
</dbReference>
<dbReference type="SUPFAM" id="SSF46626">
    <property type="entry name" value="Cytochrome c"/>
    <property type="match status" value="1"/>
</dbReference>
<proteinExistence type="predicted"/>
<gene>
    <name evidence="13" type="ORF">SMD27_13720</name>
</gene>
<keyword evidence="7 9" id="KW-0408">Iron</keyword>
<evidence type="ECO:0000259" key="12">
    <source>
        <dbReference type="PROSITE" id="PS51007"/>
    </source>
</evidence>
<feature type="chain" id="PRO_5046866036" description="Cytochrome c1" evidence="11">
    <location>
        <begin position="25"/>
        <end position="265"/>
    </location>
</feature>
<reference evidence="13 14" key="1">
    <citation type="journal article" date="2016" name="Antonie Van Leeuwenhoek">
        <title>Dongia soli sp. nov., isolated from soil from Dokdo, Korea.</title>
        <authorList>
            <person name="Kim D.U."/>
            <person name="Lee H."/>
            <person name="Kim H."/>
            <person name="Kim S.G."/>
            <person name="Ka J.O."/>
        </authorList>
    </citation>
    <scope>NUCLEOTIDE SEQUENCE [LARGE SCALE GENOMIC DNA]</scope>
    <source>
        <strain evidence="13 14">D78</strain>
    </source>
</reference>
<sequence length="265" mass="29270">MSIRSLVLKASTVLVGAAAVLFIAAEPGGHIDIPKENWSFQGFFGHYDRAQLKRGFQIYSQVCSGCHSMNLMSYRNLQSIGFTEDEVKEIASKVQVQNEDPNDAGEMFERPGKPSDLFHPPFPNEQAARAANNGALPPDMSLLAKSRAGKGFGGYSGADYIHALLTGYGEPPADMKLNPGMNYNKFFKGHQIAMPQPLQDDSVTYADGTKATLDQESRDIATFLTWTAEGEMEQRKKTGLRAMLFLVVFTLLAYAAKRKVWKNIH</sequence>
<evidence type="ECO:0000256" key="6">
    <source>
        <dbReference type="ARBA" id="ARBA00022989"/>
    </source>
</evidence>
<keyword evidence="11" id="KW-0732">Signal</keyword>
<dbReference type="PANTHER" id="PTHR10266:SF3">
    <property type="entry name" value="CYTOCHROME C1, HEME PROTEIN, MITOCHONDRIAL"/>
    <property type="match status" value="1"/>
</dbReference>
<comment type="caution">
    <text evidence="13">The sequence shown here is derived from an EMBL/GenBank/DDBJ whole genome shotgun (WGS) entry which is preliminary data.</text>
</comment>
<evidence type="ECO:0000256" key="2">
    <source>
        <dbReference type="ARBA" id="ARBA00016165"/>
    </source>
</evidence>
<evidence type="ECO:0000313" key="14">
    <source>
        <dbReference type="Proteomes" id="UP001279642"/>
    </source>
</evidence>
<dbReference type="Proteomes" id="UP001279642">
    <property type="component" value="Unassembled WGS sequence"/>
</dbReference>
<feature type="transmembrane region" description="Helical" evidence="10">
    <location>
        <begin position="239"/>
        <end position="256"/>
    </location>
</feature>
<evidence type="ECO:0000256" key="9">
    <source>
        <dbReference type="PROSITE-ProRule" id="PRU00433"/>
    </source>
</evidence>
<evidence type="ECO:0000256" key="5">
    <source>
        <dbReference type="ARBA" id="ARBA00022723"/>
    </source>
</evidence>
<evidence type="ECO:0000256" key="11">
    <source>
        <dbReference type="SAM" id="SignalP"/>
    </source>
</evidence>
<dbReference type="Gene3D" id="1.20.5.100">
    <property type="entry name" value="Cytochrome c1, transmembrane anchor, C-terminal"/>
    <property type="match status" value="1"/>
</dbReference>
<evidence type="ECO:0000256" key="8">
    <source>
        <dbReference type="ARBA" id="ARBA00023136"/>
    </source>
</evidence>
<dbReference type="Pfam" id="PF02167">
    <property type="entry name" value="Cytochrom_C1"/>
    <property type="match status" value="1"/>
</dbReference>
<keyword evidence="3 9" id="KW-0349">Heme</keyword>
<keyword evidence="5 9" id="KW-0479">Metal-binding</keyword>
<dbReference type="EMBL" id="JAXCLW010000003">
    <property type="protein sequence ID" value="MDY0883905.1"/>
    <property type="molecule type" value="Genomic_DNA"/>
</dbReference>